<dbReference type="AlphaFoldDB" id="A0A075R099"/>
<dbReference type="PROSITE" id="PS01124">
    <property type="entry name" value="HTH_ARAC_FAMILY_2"/>
    <property type="match status" value="1"/>
</dbReference>
<dbReference type="Gene3D" id="2.60.120.260">
    <property type="entry name" value="Galactose-binding domain-like"/>
    <property type="match status" value="1"/>
</dbReference>
<evidence type="ECO:0000313" key="6">
    <source>
        <dbReference type="Proteomes" id="UP000005850"/>
    </source>
</evidence>
<dbReference type="InterPro" id="IPR009057">
    <property type="entry name" value="Homeodomain-like_sf"/>
</dbReference>
<dbReference type="PRINTS" id="PR00032">
    <property type="entry name" value="HTHARAC"/>
</dbReference>
<proteinExistence type="predicted"/>
<dbReference type="SMART" id="SM00342">
    <property type="entry name" value="HTH_ARAC"/>
    <property type="match status" value="1"/>
</dbReference>
<feature type="domain" description="HTH araC/xylS-type" evidence="4">
    <location>
        <begin position="9"/>
        <end position="107"/>
    </location>
</feature>
<dbReference type="PANTHER" id="PTHR47504:SF6">
    <property type="entry name" value="ARAC-FAMILY TRANSCRIPTIONAL REGULATOR"/>
    <property type="match status" value="1"/>
</dbReference>
<keyword evidence="3" id="KW-0804">Transcription</keyword>
<dbReference type="STRING" id="1042163.BRLA_c009280"/>
<dbReference type="SUPFAM" id="SSF46689">
    <property type="entry name" value="Homeodomain-like"/>
    <property type="match status" value="2"/>
</dbReference>
<dbReference type="PANTHER" id="PTHR47504">
    <property type="entry name" value="RIGHT ORIGIN-BINDING PROTEIN"/>
    <property type="match status" value="1"/>
</dbReference>
<dbReference type="EMBL" id="CP007806">
    <property type="protein sequence ID" value="AIG25269.1"/>
    <property type="molecule type" value="Genomic_DNA"/>
</dbReference>
<reference evidence="5 6" key="1">
    <citation type="journal article" date="2011" name="J. Bacteriol.">
        <title>Genome sequence of Brevibacillus laterosporus LMG 15441, a pathogen of invertebrates.</title>
        <authorList>
            <person name="Djukic M."/>
            <person name="Poehlein A."/>
            <person name="Thurmer A."/>
            <person name="Daniel R."/>
        </authorList>
    </citation>
    <scope>NUCLEOTIDE SEQUENCE [LARGE SCALE GENOMIC DNA]</scope>
    <source>
        <strain evidence="5 6">LMG 15441</strain>
    </source>
</reference>
<evidence type="ECO:0000256" key="1">
    <source>
        <dbReference type="ARBA" id="ARBA00023015"/>
    </source>
</evidence>
<evidence type="ECO:0000259" key="4">
    <source>
        <dbReference type="PROSITE" id="PS01124"/>
    </source>
</evidence>
<dbReference type="InterPro" id="IPR020449">
    <property type="entry name" value="Tscrpt_reg_AraC-type_HTH"/>
</dbReference>
<dbReference type="InterPro" id="IPR050959">
    <property type="entry name" value="MarA-like"/>
</dbReference>
<dbReference type="Proteomes" id="UP000005850">
    <property type="component" value="Chromosome"/>
</dbReference>
<gene>
    <name evidence="5" type="primary">rob_1</name>
    <name evidence="5" type="ORF">BRLA_c009280</name>
</gene>
<accession>A0A075R099</accession>
<keyword evidence="2" id="KW-0238">DNA-binding</keyword>
<organism evidence="5 6">
    <name type="scientific">Brevibacillus laterosporus LMG 15441</name>
    <dbReference type="NCBI Taxonomy" id="1042163"/>
    <lineage>
        <taxon>Bacteria</taxon>
        <taxon>Bacillati</taxon>
        <taxon>Bacillota</taxon>
        <taxon>Bacilli</taxon>
        <taxon>Bacillales</taxon>
        <taxon>Paenibacillaceae</taxon>
        <taxon>Brevibacillus</taxon>
    </lineage>
</organism>
<dbReference type="Pfam" id="PF12833">
    <property type="entry name" value="HTH_18"/>
    <property type="match status" value="1"/>
</dbReference>
<evidence type="ECO:0000313" key="5">
    <source>
        <dbReference type="EMBL" id="AIG25269.1"/>
    </source>
</evidence>
<dbReference type="InterPro" id="IPR018060">
    <property type="entry name" value="HTH_AraC"/>
</dbReference>
<name>A0A075R099_BRELA</name>
<dbReference type="eggNOG" id="COG2207">
    <property type="taxonomic scope" value="Bacteria"/>
</dbReference>
<evidence type="ECO:0000256" key="3">
    <source>
        <dbReference type="ARBA" id="ARBA00023163"/>
    </source>
</evidence>
<sequence length="296" mass="33688">MNEQELAIIQSLHCIEEQLFDEITVSDLARQAGYSIAHFHALFLKHVGFPPYEYIKKRRLAKAVSLLCSSTQGILDIAVTLGFESQESFTRAFKKEYLMPPAIYRRYMQTLLFKQEELSMNSISTDLKPTGWMLQGTNPGAYEMGVDYNSIHHGTCSGYLRSKHPHPEGFGTMMQMFQAHKYLGKRMQLTGFIQTKSVTGSAGFWMRVDGSEEEILQFDNMSNRPIQGTTEWNMYRIVLDVPAHSEAIAFGAFLQGGGQIWVDSLRFEEVDVKTPVTHLETSPELPEEPINLLFEE</sequence>
<protein>
    <submittedName>
        <fullName evidence="5">Right origin-binding protein</fullName>
    </submittedName>
</protein>
<dbReference type="Gene3D" id="1.10.10.60">
    <property type="entry name" value="Homeodomain-like"/>
    <property type="match status" value="2"/>
</dbReference>
<dbReference type="RefSeq" id="WP_003335226.1">
    <property type="nucleotide sequence ID" value="NZ_CP007806.1"/>
</dbReference>
<evidence type="ECO:0000256" key="2">
    <source>
        <dbReference type="ARBA" id="ARBA00023125"/>
    </source>
</evidence>
<dbReference type="GO" id="GO:0003700">
    <property type="term" value="F:DNA-binding transcription factor activity"/>
    <property type="evidence" value="ECO:0007669"/>
    <property type="project" value="InterPro"/>
</dbReference>
<keyword evidence="6" id="KW-1185">Reference proteome</keyword>
<dbReference type="HOGENOM" id="CLU_082696_0_0_9"/>
<dbReference type="KEGG" id="blr:BRLA_c009280"/>
<keyword evidence="1" id="KW-0805">Transcription regulation</keyword>
<dbReference type="GO" id="GO:0043565">
    <property type="term" value="F:sequence-specific DNA binding"/>
    <property type="evidence" value="ECO:0007669"/>
    <property type="project" value="InterPro"/>
</dbReference>